<gene>
    <name evidence="1" type="ORF">PTTW11_11319</name>
</gene>
<name>A0A6S6WHN8_9PLEO</name>
<dbReference type="Proteomes" id="UP000472372">
    <property type="component" value="Chromosome 12"/>
</dbReference>
<dbReference type="AlphaFoldDB" id="A0A6S6WHN8"/>
<organism evidence="1 2">
    <name type="scientific">Pyrenophora teres f. teres</name>
    <dbReference type="NCBI Taxonomy" id="97479"/>
    <lineage>
        <taxon>Eukaryota</taxon>
        <taxon>Fungi</taxon>
        <taxon>Dikarya</taxon>
        <taxon>Ascomycota</taxon>
        <taxon>Pezizomycotina</taxon>
        <taxon>Dothideomycetes</taxon>
        <taxon>Pleosporomycetidae</taxon>
        <taxon>Pleosporales</taxon>
        <taxon>Pleosporineae</taxon>
        <taxon>Pleosporaceae</taxon>
        <taxon>Pyrenophora</taxon>
    </lineage>
</organism>
<protein>
    <submittedName>
        <fullName evidence="1">Uncharacterized protein</fullName>
    </submittedName>
</protein>
<accession>A0A6S6WHN8</accession>
<reference evidence="1" key="1">
    <citation type="submission" date="2021-02" db="EMBL/GenBank/DDBJ databases">
        <authorList>
            <person name="Syme A R."/>
            <person name="Syme A R."/>
            <person name="Moolhuijzen P."/>
        </authorList>
    </citation>
    <scope>NUCLEOTIDE SEQUENCE</scope>
    <source>
        <strain evidence="1">W1-1</strain>
    </source>
</reference>
<proteinExistence type="predicted"/>
<dbReference type="EMBL" id="HG992988">
    <property type="protein sequence ID" value="CAE7220498.1"/>
    <property type="molecule type" value="Genomic_DNA"/>
</dbReference>
<sequence length="97" mass="10761">MHYAYLLIPLAGVASSYECKEWYEEGGYCNRVGGKYSLPAHWKNLAYPKALHACQDIHGGISVPSESLTLSIPELPCQPASSTEKAETFFINYKCCI</sequence>
<evidence type="ECO:0000313" key="2">
    <source>
        <dbReference type="Proteomes" id="UP000472372"/>
    </source>
</evidence>
<evidence type="ECO:0000313" key="1">
    <source>
        <dbReference type="EMBL" id="CAE7220498.1"/>
    </source>
</evidence>